<keyword evidence="2 6" id="KW-0812">Transmembrane</keyword>
<dbReference type="GO" id="GO:0016020">
    <property type="term" value="C:membrane"/>
    <property type="evidence" value="ECO:0007669"/>
    <property type="project" value="UniProtKB-SubCell"/>
</dbReference>
<keyword evidence="4 6" id="KW-0472">Membrane</keyword>
<feature type="transmembrane region" description="Helical" evidence="6">
    <location>
        <begin position="218"/>
        <end position="240"/>
    </location>
</feature>
<evidence type="ECO:0000256" key="1">
    <source>
        <dbReference type="ARBA" id="ARBA00004141"/>
    </source>
</evidence>
<evidence type="ECO:0000313" key="7">
    <source>
        <dbReference type="EMBL" id="GJJ06677.1"/>
    </source>
</evidence>
<evidence type="ECO:0000256" key="5">
    <source>
        <dbReference type="SAM" id="MobiDB-lite"/>
    </source>
</evidence>
<evidence type="ECO:0008006" key="9">
    <source>
        <dbReference type="Google" id="ProtNLM"/>
    </source>
</evidence>
<feature type="transmembrane region" description="Helical" evidence="6">
    <location>
        <begin position="134"/>
        <end position="154"/>
    </location>
</feature>
<feature type="transmembrane region" description="Helical" evidence="6">
    <location>
        <begin position="160"/>
        <end position="178"/>
    </location>
</feature>
<feature type="region of interest" description="Disordered" evidence="5">
    <location>
        <begin position="401"/>
        <end position="446"/>
    </location>
</feature>
<feature type="transmembrane region" description="Helical" evidence="6">
    <location>
        <begin position="27"/>
        <end position="45"/>
    </location>
</feature>
<feature type="transmembrane region" description="Helical" evidence="6">
    <location>
        <begin position="190"/>
        <end position="212"/>
    </location>
</feature>
<dbReference type="InterPro" id="IPR037185">
    <property type="entry name" value="EmrE-like"/>
</dbReference>
<keyword evidence="8" id="KW-1185">Reference proteome</keyword>
<feature type="region of interest" description="Disordered" evidence="5">
    <location>
        <begin position="303"/>
        <end position="337"/>
    </location>
</feature>
<keyword evidence="3 6" id="KW-1133">Transmembrane helix</keyword>
<protein>
    <recommendedName>
        <fullName evidence="9">DUF803-domain-containing protein</fullName>
    </recommendedName>
</protein>
<dbReference type="AlphaFoldDB" id="A0AAV4ZXA8"/>
<reference evidence="7" key="1">
    <citation type="submission" date="2021-10" db="EMBL/GenBank/DDBJ databases">
        <title>De novo Genome Assembly of Clathrus columnatus (Basidiomycota, Fungi) Using Illumina and Nanopore Sequence Data.</title>
        <authorList>
            <person name="Ogiso-Tanaka E."/>
            <person name="Itagaki H."/>
            <person name="Hosoya T."/>
            <person name="Hosaka K."/>
        </authorList>
    </citation>
    <scope>NUCLEOTIDE SEQUENCE</scope>
    <source>
        <strain evidence="7">MO-923</strain>
    </source>
</reference>
<dbReference type="PANTHER" id="PTHR12570:SF92">
    <property type="entry name" value="SPICHTHYIN, ISOFORM B"/>
    <property type="match status" value="1"/>
</dbReference>
<evidence type="ECO:0000256" key="2">
    <source>
        <dbReference type="ARBA" id="ARBA00022692"/>
    </source>
</evidence>
<feature type="transmembrane region" description="Helical" evidence="6">
    <location>
        <begin position="93"/>
        <end position="113"/>
    </location>
</feature>
<evidence type="ECO:0000256" key="6">
    <source>
        <dbReference type="SAM" id="Phobius"/>
    </source>
</evidence>
<dbReference type="EMBL" id="BPWL01000001">
    <property type="protein sequence ID" value="GJJ06677.1"/>
    <property type="molecule type" value="Genomic_DNA"/>
</dbReference>
<sequence>MSLTSTLTAITPTSTHSNTVPPKYRPVGVALAISSGLLIGSSFVFKKRGLLSSQKGQIAGEGVAYLKNTPMGALSVVISAILSHFLLKEKLSLFGWISSFQCLIGATILALNGPEEQSVTTIAGFKSLFLAPGFLAYGSVLIAASVFLAVYVAPRWGQRSMLPHLGICSLIGGLSVSCTQGFGACVITRFVVVTLLTEVYYLNVALALFNTAMVTPTYYVVGAMFTFCTLVTSVILYQGLKASGTQIMTVVLAFFVICTGIFILQMSKVDPRDLVSVDERTSLLLQAARAEVDPKAARELERELSTASRISRRRTGTSTHTHPLHYSGSRIVPVNGTDLESTIPSRPIDDDAPEVMFHDDPEEEMKAILEKTEDPGIDALRGTFGAIGTVIRARKRKTVLAQARERQRSRSGSQASQLSVPMSLTSGTRSFFRPSQHRIKDPSVTDLEKGALRSISVTSDPPYSASGGSGFTSPLAISPEINPLARIPSIHFTTDGTISGNGGGSAPVTIDRNQEASDPLDQAGVSLLRPQRAHTLPSIFKRGIPVTFLNGEKEL</sequence>
<dbReference type="SUPFAM" id="SSF103481">
    <property type="entry name" value="Multidrug resistance efflux transporter EmrE"/>
    <property type="match status" value="1"/>
</dbReference>
<dbReference type="InterPro" id="IPR008521">
    <property type="entry name" value="Mg_trans_NIPA"/>
</dbReference>
<dbReference type="Proteomes" id="UP001050691">
    <property type="component" value="Unassembled WGS sequence"/>
</dbReference>
<accession>A0AAV4ZXA8</accession>
<feature type="transmembrane region" description="Helical" evidence="6">
    <location>
        <begin position="247"/>
        <end position="266"/>
    </location>
</feature>
<evidence type="ECO:0000256" key="4">
    <source>
        <dbReference type="ARBA" id="ARBA00023136"/>
    </source>
</evidence>
<gene>
    <name evidence="7" type="ORF">Clacol_000872</name>
</gene>
<feature type="compositionally biased region" description="Polar residues" evidence="5">
    <location>
        <begin position="418"/>
        <end position="429"/>
    </location>
</feature>
<dbReference type="Pfam" id="PF05653">
    <property type="entry name" value="Mg_trans_NIPA"/>
    <property type="match status" value="1"/>
</dbReference>
<dbReference type="GO" id="GO:0015095">
    <property type="term" value="F:magnesium ion transmembrane transporter activity"/>
    <property type="evidence" value="ECO:0007669"/>
    <property type="project" value="InterPro"/>
</dbReference>
<evidence type="ECO:0000256" key="3">
    <source>
        <dbReference type="ARBA" id="ARBA00022989"/>
    </source>
</evidence>
<evidence type="ECO:0000313" key="8">
    <source>
        <dbReference type="Proteomes" id="UP001050691"/>
    </source>
</evidence>
<dbReference type="PANTHER" id="PTHR12570">
    <property type="match status" value="1"/>
</dbReference>
<comment type="subcellular location">
    <subcellularLocation>
        <location evidence="1">Membrane</location>
        <topology evidence="1">Multi-pass membrane protein</topology>
    </subcellularLocation>
</comment>
<organism evidence="7 8">
    <name type="scientific">Clathrus columnatus</name>
    <dbReference type="NCBI Taxonomy" id="1419009"/>
    <lineage>
        <taxon>Eukaryota</taxon>
        <taxon>Fungi</taxon>
        <taxon>Dikarya</taxon>
        <taxon>Basidiomycota</taxon>
        <taxon>Agaricomycotina</taxon>
        <taxon>Agaricomycetes</taxon>
        <taxon>Phallomycetidae</taxon>
        <taxon>Phallales</taxon>
        <taxon>Clathraceae</taxon>
        <taxon>Clathrus</taxon>
    </lineage>
</organism>
<comment type="caution">
    <text evidence="7">The sequence shown here is derived from an EMBL/GenBank/DDBJ whole genome shotgun (WGS) entry which is preliminary data.</text>
</comment>
<proteinExistence type="predicted"/>
<name>A0AAV4ZXA8_9AGAM</name>